<proteinExistence type="inferred from homology"/>
<evidence type="ECO:0000313" key="10">
    <source>
        <dbReference type="EMBL" id="PSC68877.1"/>
    </source>
</evidence>
<keyword evidence="2 5" id="KW-1017">Isopeptide bond</keyword>
<organism evidence="10 11">
    <name type="scientific">Micractinium conductrix</name>
    <dbReference type="NCBI Taxonomy" id="554055"/>
    <lineage>
        <taxon>Eukaryota</taxon>
        <taxon>Viridiplantae</taxon>
        <taxon>Chlorophyta</taxon>
        <taxon>core chlorophytes</taxon>
        <taxon>Trebouxiophyceae</taxon>
        <taxon>Chlorellales</taxon>
        <taxon>Chlorellaceae</taxon>
        <taxon>Chlorella clade</taxon>
        <taxon>Micractinium</taxon>
    </lineage>
</organism>
<comment type="caution">
    <text evidence="10">The sequence shown here is derived from an EMBL/GenBank/DDBJ whole genome shotgun (WGS) entry which is preliminary data.</text>
</comment>
<evidence type="ECO:0000256" key="1">
    <source>
        <dbReference type="ARBA" id="ARBA00006910"/>
    </source>
</evidence>
<dbReference type="InterPro" id="IPR048940">
    <property type="entry name" value="ATG5_HBR"/>
</dbReference>
<keyword evidence="3 5" id="KW-0832">Ubl conjugation</keyword>
<feature type="region of interest" description="Disordered" evidence="6">
    <location>
        <begin position="272"/>
        <end position="324"/>
    </location>
</feature>
<evidence type="ECO:0000259" key="7">
    <source>
        <dbReference type="Pfam" id="PF04106"/>
    </source>
</evidence>
<dbReference type="InterPro" id="IPR007239">
    <property type="entry name" value="Atg5"/>
</dbReference>
<dbReference type="GO" id="GO:0034045">
    <property type="term" value="C:phagophore assembly site membrane"/>
    <property type="evidence" value="ECO:0007669"/>
    <property type="project" value="TreeGrafter"/>
</dbReference>
<evidence type="ECO:0000256" key="4">
    <source>
        <dbReference type="ARBA" id="ARBA00023006"/>
    </source>
</evidence>
<dbReference type="GO" id="GO:0061908">
    <property type="term" value="C:phagophore"/>
    <property type="evidence" value="ECO:0007669"/>
    <property type="project" value="TreeGrafter"/>
</dbReference>
<dbReference type="PANTHER" id="PTHR13040">
    <property type="entry name" value="AUTOPHAGY PROTEIN 5"/>
    <property type="match status" value="1"/>
</dbReference>
<feature type="domain" description="Autophagy protein ATG5 UblA" evidence="9">
    <location>
        <begin position="13"/>
        <end position="107"/>
    </location>
</feature>
<comment type="function">
    <text evidence="5">Required for autophagy.</text>
</comment>
<dbReference type="Gene3D" id="1.10.246.190">
    <property type="entry name" value="Autophagy protein Apg5, helix rich domain"/>
    <property type="match status" value="1"/>
</dbReference>
<dbReference type="GO" id="GO:0006995">
    <property type="term" value="P:cellular response to nitrogen starvation"/>
    <property type="evidence" value="ECO:0007669"/>
    <property type="project" value="TreeGrafter"/>
</dbReference>
<evidence type="ECO:0000259" key="8">
    <source>
        <dbReference type="Pfam" id="PF20637"/>
    </source>
</evidence>
<keyword evidence="4 5" id="KW-0072">Autophagy</keyword>
<gene>
    <name evidence="10" type="ORF">C2E20_7589</name>
</gene>
<dbReference type="Proteomes" id="UP000239649">
    <property type="component" value="Unassembled WGS sequence"/>
</dbReference>
<comment type="subunit">
    <text evidence="5">Conjugated with ATG12.</text>
</comment>
<dbReference type="Gene3D" id="3.10.20.90">
    <property type="entry name" value="Phosphatidylinositol 3-kinase Catalytic Subunit, Chain A, domain 1"/>
    <property type="match status" value="1"/>
</dbReference>
<dbReference type="GO" id="GO:0034727">
    <property type="term" value="P:piecemeal microautophagy of the nucleus"/>
    <property type="evidence" value="ECO:0007669"/>
    <property type="project" value="TreeGrafter"/>
</dbReference>
<reference evidence="10 11" key="1">
    <citation type="journal article" date="2018" name="Plant J.">
        <title>Genome sequences of Chlorella sorokiniana UTEX 1602 and Micractinium conductrix SAG 241.80: implications to maltose excretion by a green alga.</title>
        <authorList>
            <person name="Arriola M.B."/>
            <person name="Velmurugan N."/>
            <person name="Zhang Y."/>
            <person name="Plunkett M.H."/>
            <person name="Hondzo H."/>
            <person name="Barney B.M."/>
        </authorList>
    </citation>
    <scope>NUCLEOTIDE SEQUENCE [LARGE SCALE GENOMIC DNA]</scope>
    <source>
        <strain evidence="10 11">SAG 241.80</strain>
    </source>
</reference>
<evidence type="ECO:0000256" key="6">
    <source>
        <dbReference type="SAM" id="MobiDB-lite"/>
    </source>
</evidence>
<dbReference type="GO" id="GO:0044233">
    <property type="term" value="C:mitochondria-associated endoplasmic reticulum membrane contact site"/>
    <property type="evidence" value="ECO:0007669"/>
    <property type="project" value="TreeGrafter"/>
</dbReference>
<feature type="compositionally biased region" description="Low complexity" evidence="6">
    <location>
        <begin position="296"/>
        <end position="324"/>
    </location>
</feature>
<dbReference type="PANTHER" id="PTHR13040:SF2">
    <property type="entry name" value="AUTOPHAGY PROTEIN 5"/>
    <property type="match status" value="1"/>
</dbReference>
<evidence type="ECO:0000256" key="3">
    <source>
        <dbReference type="ARBA" id="ARBA00022843"/>
    </source>
</evidence>
<dbReference type="GO" id="GO:0000422">
    <property type="term" value="P:autophagy of mitochondrion"/>
    <property type="evidence" value="ECO:0007669"/>
    <property type="project" value="TreeGrafter"/>
</dbReference>
<protein>
    <recommendedName>
        <fullName evidence="5">Autophagy protein 5</fullName>
    </recommendedName>
</protein>
<comment type="similarity">
    <text evidence="1 5">Belongs to the ATG5 family.</text>
</comment>
<evidence type="ECO:0000256" key="5">
    <source>
        <dbReference type="RuleBase" id="RU361202"/>
    </source>
</evidence>
<evidence type="ECO:0000256" key="2">
    <source>
        <dbReference type="ARBA" id="ARBA00022499"/>
    </source>
</evidence>
<dbReference type="Pfam" id="PF20637">
    <property type="entry name" value="ATG5_HBR"/>
    <property type="match status" value="1"/>
</dbReference>
<dbReference type="EMBL" id="LHPF02000032">
    <property type="protein sequence ID" value="PSC68877.1"/>
    <property type="molecule type" value="Genomic_DNA"/>
</dbReference>
<name>A0A2P6V471_9CHLO</name>
<sequence>MLPLDNSSVAEECWRGAIPVQLRLADSEVSSLEKPPALYFLVPRQSYLHSLVPRALPLLHHLLPPGELVPWFEHGSLPLKWGVPAGVLYDLVAAPARELPWHLTLHFRGFPDRSLPAYGGEVALRGAFFNSLKEAAHICRGSAQRVMEMAGGAQEDLWRQVLASQLAQFRRITAPLQLAPAAGRGRLVAAVPLRVYLRRDGGGYLSSYEDIDYTSRPAPAQAADGSPVSLRQALLALLEECLAEAAATAAPAAPPAAASTAVLAASAAAPPPAGDEAAAAAGEGGADGGEAEAAEEGAAPSAEPSVEASSTSLDGGSSAAAAAAAGPATEPAAAEAPAAGGSLAAGSAAAGKLLDRVAAVHGVLVGGAAPPLAAPLAWLHAQLAAADHFLYVVLHLPASENLEQRQQRQEEEAFVE</sequence>
<dbReference type="Pfam" id="PF04106">
    <property type="entry name" value="ATG5_UblB"/>
    <property type="match status" value="1"/>
</dbReference>
<feature type="compositionally biased region" description="Low complexity" evidence="6">
    <location>
        <begin position="272"/>
        <end position="281"/>
    </location>
</feature>
<dbReference type="InterPro" id="IPR048939">
    <property type="entry name" value="ATG5_UblA"/>
</dbReference>
<dbReference type="GO" id="GO:0034274">
    <property type="term" value="C:Atg12-Atg5-Atg16 complex"/>
    <property type="evidence" value="ECO:0007669"/>
    <property type="project" value="TreeGrafter"/>
</dbReference>
<dbReference type="STRING" id="554055.A0A2P6V471"/>
<dbReference type="Gene3D" id="3.10.20.620">
    <property type="match status" value="1"/>
</dbReference>
<keyword evidence="11" id="KW-1185">Reference proteome</keyword>
<dbReference type="InterPro" id="IPR048318">
    <property type="entry name" value="ATG5_UblB"/>
</dbReference>
<dbReference type="GO" id="GO:0005776">
    <property type="term" value="C:autophagosome"/>
    <property type="evidence" value="ECO:0007669"/>
    <property type="project" value="TreeGrafter"/>
</dbReference>
<evidence type="ECO:0000313" key="11">
    <source>
        <dbReference type="Proteomes" id="UP000239649"/>
    </source>
</evidence>
<dbReference type="GO" id="GO:0019776">
    <property type="term" value="F:Atg8-family ligase activity"/>
    <property type="evidence" value="ECO:0007669"/>
    <property type="project" value="TreeGrafter"/>
</dbReference>
<dbReference type="InterPro" id="IPR042527">
    <property type="entry name" value="Atg5_UblA_dom_sf"/>
</dbReference>
<keyword evidence="5" id="KW-0813">Transport</keyword>
<evidence type="ECO:0000259" key="9">
    <source>
        <dbReference type="Pfam" id="PF20638"/>
    </source>
</evidence>
<feature type="domain" description="Autophagy protein ATG5 UblB" evidence="7">
    <location>
        <begin position="191"/>
        <end position="394"/>
    </location>
</feature>
<accession>A0A2P6V471</accession>
<dbReference type="InterPro" id="IPR042526">
    <property type="entry name" value="Atg5_HR"/>
</dbReference>
<dbReference type="Pfam" id="PF20638">
    <property type="entry name" value="ATG5_UblA"/>
    <property type="match status" value="1"/>
</dbReference>
<dbReference type="AlphaFoldDB" id="A0A2P6V471"/>
<comment type="subcellular location">
    <subcellularLocation>
        <location evidence="5">Cytoplasm</location>
    </subcellularLocation>
</comment>
<dbReference type="OrthoDB" id="512771at2759"/>
<keyword evidence="5" id="KW-0963">Cytoplasm</keyword>
<feature type="domain" description="Autophagy protein ATG5 alpha-helical bundle region" evidence="8">
    <location>
        <begin position="123"/>
        <end position="176"/>
    </location>
</feature>